<protein>
    <submittedName>
        <fullName evidence="2">Uncharacterized protein</fullName>
    </submittedName>
</protein>
<organism evidence="2 3">
    <name type="scientific">Dactylosporangium sucinum</name>
    <dbReference type="NCBI Taxonomy" id="1424081"/>
    <lineage>
        <taxon>Bacteria</taxon>
        <taxon>Bacillati</taxon>
        <taxon>Actinomycetota</taxon>
        <taxon>Actinomycetes</taxon>
        <taxon>Micromonosporales</taxon>
        <taxon>Micromonosporaceae</taxon>
        <taxon>Dactylosporangium</taxon>
    </lineage>
</organism>
<keyword evidence="3" id="KW-1185">Reference proteome</keyword>
<evidence type="ECO:0000313" key="3">
    <source>
        <dbReference type="Proteomes" id="UP000642070"/>
    </source>
</evidence>
<name>A0A917WNI6_9ACTN</name>
<evidence type="ECO:0000313" key="2">
    <source>
        <dbReference type="EMBL" id="GGM18778.1"/>
    </source>
</evidence>
<reference evidence="2" key="1">
    <citation type="journal article" date="2014" name="Int. J. Syst. Evol. Microbiol.">
        <title>Complete genome sequence of Corynebacterium casei LMG S-19264T (=DSM 44701T), isolated from a smear-ripened cheese.</title>
        <authorList>
            <consortium name="US DOE Joint Genome Institute (JGI-PGF)"/>
            <person name="Walter F."/>
            <person name="Albersmeier A."/>
            <person name="Kalinowski J."/>
            <person name="Ruckert C."/>
        </authorList>
    </citation>
    <scope>NUCLEOTIDE SEQUENCE</scope>
    <source>
        <strain evidence="2">JCM 19831</strain>
    </source>
</reference>
<evidence type="ECO:0000256" key="1">
    <source>
        <dbReference type="SAM" id="Phobius"/>
    </source>
</evidence>
<proteinExistence type="predicted"/>
<keyword evidence="1" id="KW-1133">Transmembrane helix</keyword>
<dbReference type="AlphaFoldDB" id="A0A917WNI6"/>
<keyword evidence="1" id="KW-0472">Membrane</keyword>
<feature type="transmembrane region" description="Helical" evidence="1">
    <location>
        <begin position="6"/>
        <end position="23"/>
    </location>
</feature>
<reference evidence="2" key="2">
    <citation type="submission" date="2020-09" db="EMBL/GenBank/DDBJ databases">
        <authorList>
            <person name="Sun Q."/>
            <person name="Ohkuma M."/>
        </authorList>
    </citation>
    <scope>NUCLEOTIDE SEQUENCE</scope>
    <source>
        <strain evidence="2">JCM 19831</strain>
    </source>
</reference>
<accession>A0A917WNI6</accession>
<dbReference type="EMBL" id="BMPI01000008">
    <property type="protein sequence ID" value="GGM18778.1"/>
    <property type="molecule type" value="Genomic_DNA"/>
</dbReference>
<gene>
    <name evidence="2" type="ORF">GCM10007977_020080</name>
</gene>
<dbReference type="Proteomes" id="UP000642070">
    <property type="component" value="Unassembled WGS sequence"/>
</dbReference>
<keyword evidence="1" id="KW-0812">Transmembrane</keyword>
<comment type="caution">
    <text evidence="2">The sequence shown here is derived from an EMBL/GenBank/DDBJ whole genome shotgun (WGS) entry which is preliminary data.</text>
</comment>
<sequence length="97" mass="10561">MYLAGWSASAGVLAALVLIIRLLHRGGAPSAYDSFGDDDYGLLRSVSAVGDLAFARDVRDRLRRNGVRATLATGHDGMVRVLVFADELDRARRLINF</sequence>